<evidence type="ECO:0000259" key="2">
    <source>
        <dbReference type="PROSITE" id="PS50076"/>
    </source>
</evidence>
<dbReference type="SUPFAM" id="SSF46565">
    <property type="entry name" value="Chaperone J-domain"/>
    <property type="match status" value="1"/>
</dbReference>
<dbReference type="InterPro" id="IPR018253">
    <property type="entry name" value="DnaJ_domain_CS"/>
</dbReference>
<dbReference type="PANTHER" id="PTHR44137">
    <property type="entry name" value="BNAC03G44070D PROTEIN"/>
    <property type="match status" value="1"/>
</dbReference>
<gene>
    <name evidence="3" type="ORF">LIER_04332</name>
</gene>
<dbReference type="Proteomes" id="UP001454036">
    <property type="component" value="Unassembled WGS sequence"/>
</dbReference>
<dbReference type="PANTHER" id="PTHR44137:SF32">
    <property type="entry name" value="DNAJ HEAT SHOCK AMINO-TERMINAL DOMAIN PROTEIN"/>
    <property type="match status" value="1"/>
</dbReference>
<dbReference type="AlphaFoldDB" id="A0AAV3NWT7"/>
<name>A0AAV3NWT7_LITER</name>
<feature type="compositionally biased region" description="Polar residues" evidence="1">
    <location>
        <begin position="156"/>
        <end position="170"/>
    </location>
</feature>
<feature type="region of interest" description="Disordered" evidence="1">
    <location>
        <begin position="415"/>
        <end position="444"/>
    </location>
</feature>
<dbReference type="SMART" id="SM00271">
    <property type="entry name" value="DnaJ"/>
    <property type="match status" value="1"/>
</dbReference>
<dbReference type="EMBL" id="BAABME010000550">
    <property type="protein sequence ID" value="GAA0143719.1"/>
    <property type="molecule type" value="Genomic_DNA"/>
</dbReference>
<feature type="compositionally biased region" description="Polar residues" evidence="1">
    <location>
        <begin position="293"/>
        <end position="305"/>
    </location>
</feature>
<dbReference type="PRINTS" id="PR00625">
    <property type="entry name" value="JDOMAIN"/>
</dbReference>
<reference evidence="3 4" key="1">
    <citation type="submission" date="2024-01" db="EMBL/GenBank/DDBJ databases">
        <title>The complete chloroplast genome sequence of Lithospermum erythrorhizon: insights into the phylogenetic relationship among Boraginaceae species and the maternal lineages of purple gromwells.</title>
        <authorList>
            <person name="Okada T."/>
            <person name="Watanabe K."/>
        </authorList>
    </citation>
    <scope>NUCLEOTIDE SEQUENCE [LARGE SCALE GENOMIC DNA]</scope>
</reference>
<evidence type="ECO:0000313" key="3">
    <source>
        <dbReference type="EMBL" id="GAA0143719.1"/>
    </source>
</evidence>
<dbReference type="PROSITE" id="PS50076">
    <property type="entry name" value="DNAJ_2"/>
    <property type="match status" value="1"/>
</dbReference>
<dbReference type="InterPro" id="IPR036869">
    <property type="entry name" value="J_dom_sf"/>
</dbReference>
<comment type="caution">
    <text evidence="3">The sequence shown here is derived from an EMBL/GenBank/DDBJ whole genome shotgun (WGS) entry which is preliminary data.</text>
</comment>
<dbReference type="CDD" id="cd06257">
    <property type="entry name" value="DnaJ"/>
    <property type="match status" value="1"/>
</dbReference>
<dbReference type="Pfam" id="PF00226">
    <property type="entry name" value="DnaJ"/>
    <property type="match status" value="1"/>
</dbReference>
<dbReference type="Pfam" id="PF23551">
    <property type="entry name" value="Zn_ribbon_20"/>
    <property type="match status" value="1"/>
</dbReference>
<evidence type="ECO:0000256" key="1">
    <source>
        <dbReference type="SAM" id="MobiDB-lite"/>
    </source>
</evidence>
<evidence type="ECO:0000313" key="4">
    <source>
        <dbReference type="Proteomes" id="UP001454036"/>
    </source>
</evidence>
<dbReference type="InterPro" id="IPR001623">
    <property type="entry name" value="DnaJ_domain"/>
</dbReference>
<dbReference type="Gene3D" id="1.10.287.110">
    <property type="entry name" value="DnaJ domain"/>
    <property type="match status" value="1"/>
</dbReference>
<dbReference type="Pfam" id="PF11926">
    <property type="entry name" value="DUF3444"/>
    <property type="match status" value="1"/>
</dbReference>
<feature type="domain" description="J" evidence="2">
    <location>
        <begin position="66"/>
        <end position="130"/>
    </location>
</feature>
<feature type="region of interest" description="Disordered" evidence="1">
    <location>
        <begin position="128"/>
        <end position="193"/>
    </location>
</feature>
<sequence>MECNRDEAFRAKSKAEEKIERKDYSGAKKFALKAQSLYPGLEGISQLLTTIDVFESAENKISGEVDWYGVLGVMPSVDDKTLKKQYRKLALVLHPDKNKSVGADGAFRLLSEAWSLLSDKANRLAYNQRRSSRGFQQKVNINSGGPSAPPHANGFHSFSSRSASAPKTQHSFSSRSASAPKSRRPIAPKAVPAPSYKRNDTFWTICDRCNMHYEYLKVYLNNTLLCPNCHGPFTAKETASPFSHPMPSNSATAQYHQSSSAQSSNSTLGPGSNAPRPVPNGRNAYNYADLQRGQPSRSASTNSPDPSIALGKEKMKRERDASHIFSSFSEGETLFKTSRSGSQATFAHGIPGTYQKPKSFTELAPIEIHKILVEKGRNEVQKKLNEWKPKTAEKVAGIMNEKVNASYEAAYKKQHDENGIEELSSSKGPDPAKSSCDGASDDVEEGNLVDESMNVPDPDFHDFDLDRSENSFGDNEVWSAYDDDDGMPRFYALINKVISRKPFKVKLAWLNSKTNSEFSTINWMGSGFYKSCGEFRVGKYETYKSIDSFSHKVKWFKGSRGTVHIFPKKGDAWGLYRNWSPDWNELTPDEVIHEYDVALVLNDYNEEQGISVAPLVKVPGFRTVFHPHKDPEKIRRIPKEEMFRFSHRIPNYLLTSADVKYAPQDCQELDPAATPAEFLHVAPEDEGPIGDNNGDATIKNSTSQVD</sequence>
<keyword evidence="4" id="KW-1185">Reference proteome</keyword>
<proteinExistence type="predicted"/>
<dbReference type="InterPro" id="IPR056988">
    <property type="entry name" value="Zn_ribbon_pln"/>
</dbReference>
<feature type="compositionally biased region" description="Low complexity" evidence="1">
    <location>
        <begin position="250"/>
        <end position="266"/>
    </location>
</feature>
<organism evidence="3 4">
    <name type="scientific">Lithospermum erythrorhizon</name>
    <name type="common">Purple gromwell</name>
    <name type="synonym">Lithospermum officinale var. erythrorhizon</name>
    <dbReference type="NCBI Taxonomy" id="34254"/>
    <lineage>
        <taxon>Eukaryota</taxon>
        <taxon>Viridiplantae</taxon>
        <taxon>Streptophyta</taxon>
        <taxon>Embryophyta</taxon>
        <taxon>Tracheophyta</taxon>
        <taxon>Spermatophyta</taxon>
        <taxon>Magnoliopsida</taxon>
        <taxon>eudicotyledons</taxon>
        <taxon>Gunneridae</taxon>
        <taxon>Pentapetalae</taxon>
        <taxon>asterids</taxon>
        <taxon>lamiids</taxon>
        <taxon>Boraginales</taxon>
        <taxon>Boraginaceae</taxon>
        <taxon>Boraginoideae</taxon>
        <taxon>Lithospermeae</taxon>
        <taxon>Lithospermum</taxon>
    </lineage>
</organism>
<accession>A0AAV3NWT7</accession>
<feature type="region of interest" description="Disordered" evidence="1">
    <location>
        <begin position="682"/>
        <end position="706"/>
    </location>
</feature>
<protein>
    <recommendedName>
        <fullName evidence="2">J domain-containing protein</fullName>
    </recommendedName>
</protein>
<dbReference type="InterPro" id="IPR024593">
    <property type="entry name" value="DUF3444"/>
</dbReference>
<feature type="compositionally biased region" description="Low complexity" evidence="1">
    <location>
        <begin position="171"/>
        <end position="180"/>
    </location>
</feature>
<feature type="compositionally biased region" description="Polar residues" evidence="1">
    <location>
        <begin position="694"/>
        <end position="706"/>
    </location>
</feature>
<feature type="compositionally biased region" description="Polar residues" evidence="1">
    <location>
        <begin position="133"/>
        <end position="145"/>
    </location>
</feature>
<feature type="region of interest" description="Disordered" evidence="1">
    <location>
        <begin position="239"/>
        <end position="316"/>
    </location>
</feature>
<dbReference type="PROSITE" id="PS00636">
    <property type="entry name" value="DNAJ_1"/>
    <property type="match status" value="1"/>
</dbReference>